<evidence type="ECO:0000259" key="1">
    <source>
        <dbReference type="Pfam" id="PF03551"/>
    </source>
</evidence>
<dbReference type="PANTHER" id="PTHR43252">
    <property type="entry name" value="TRANSCRIPTIONAL REGULATOR YQJI"/>
    <property type="match status" value="1"/>
</dbReference>
<organism evidence="2 3">
    <name type="scientific">Cohnella lupini</name>
    <dbReference type="NCBI Taxonomy" id="1294267"/>
    <lineage>
        <taxon>Bacteria</taxon>
        <taxon>Bacillati</taxon>
        <taxon>Bacillota</taxon>
        <taxon>Bacilli</taxon>
        <taxon>Bacillales</taxon>
        <taxon>Paenibacillaceae</taxon>
        <taxon>Cohnella</taxon>
    </lineage>
</organism>
<dbReference type="Proteomes" id="UP000256869">
    <property type="component" value="Unassembled WGS sequence"/>
</dbReference>
<comment type="caution">
    <text evidence="2">The sequence shown here is derived from an EMBL/GenBank/DDBJ whole genome shotgun (WGS) entry which is preliminary data.</text>
</comment>
<dbReference type="PANTHER" id="PTHR43252:SF7">
    <property type="entry name" value="TRANSCRIPTIONAL REGULATOR YQJI"/>
    <property type="match status" value="1"/>
</dbReference>
<dbReference type="AlphaFoldDB" id="A0A3D9I5P9"/>
<dbReference type="SUPFAM" id="SSF46785">
    <property type="entry name" value="Winged helix' DNA-binding domain"/>
    <property type="match status" value="1"/>
</dbReference>
<dbReference type="InterPro" id="IPR036390">
    <property type="entry name" value="WH_DNA-bd_sf"/>
</dbReference>
<accession>A0A3D9I5P9</accession>
<feature type="domain" description="Transcription regulator PadR N-terminal" evidence="1">
    <location>
        <begin position="7"/>
        <end position="82"/>
    </location>
</feature>
<dbReference type="Gene3D" id="1.10.10.10">
    <property type="entry name" value="Winged helix-like DNA-binding domain superfamily/Winged helix DNA-binding domain"/>
    <property type="match status" value="1"/>
</dbReference>
<reference evidence="2 3" key="1">
    <citation type="submission" date="2018-07" db="EMBL/GenBank/DDBJ databases">
        <title>Genomic Encyclopedia of Type Strains, Phase III (KMG-III): the genomes of soil and plant-associated and newly described type strains.</title>
        <authorList>
            <person name="Whitman W."/>
        </authorList>
    </citation>
    <scope>NUCLEOTIDE SEQUENCE [LARGE SCALE GENOMIC DNA]</scope>
    <source>
        <strain evidence="2 3">CECT 8236</strain>
    </source>
</reference>
<dbReference type="Pfam" id="PF03551">
    <property type="entry name" value="PadR"/>
    <property type="match status" value="1"/>
</dbReference>
<dbReference type="GO" id="GO:0003677">
    <property type="term" value="F:DNA binding"/>
    <property type="evidence" value="ECO:0007669"/>
    <property type="project" value="UniProtKB-KW"/>
</dbReference>
<evidence type="ECO:0000313" key="3">
    <source>
        <dbReference type="Proteomes" id="UP000256869"/>
    </source>
</evidence>
<protein>
    <submittedName>
        <fullName evidence="2">DNA-binding PadR family transcriptional regulator</fullName>
    </submittedName>
</protein>
<keyword evidence="2" id="KW-0238">DNA-binding</keyword>
<keyword evidence="3" id="KW-1185">Reference proteome</keyword>
<dbReference type="RefSeq" id="WP_115994017.1">
    <property type="nucleotide sequence ID" value="NZ_QRDY01000011.1"/>
</dbReference>
<evidence type="ECO:0000313" key="2">
    <source>
        <dbReference type="EMBL" id="RED57113.1"/>
    </source>
</evidence>
<dbReference type="EMBL" id="QRDY01000011">
    <property type="protein sequence ID" value="RED57113.1"/>
    <property type="molecule type" value="Genomic_DNA"/>
</dbReference>
<proteinExistence type="predicted"/>
<dbReference type="InterPro" id="IPR036388">
    <property type="entry name" value="WH-like_DNA-bd_sf"/>
</dbReference>
<name>A0A3D9I5P9_9BACL</name>
<dbReference type="InterPro" id="IPR005149">
    <property type="entry name" value="Tscrpt_reg_PadR_N"/>
</dbReference>
<sequence>MSMKLIILGLLMESDRHPYEIRQTIKERNWHLTFKLRDGSLYYAVDQLREGGLIEAFEVIPSPGDKRPDKTVYRITEKGKASFLDELYEQMEQPAYPTHPIFIALPFARHGDSDRLAELARKQLESCEARIAHIQYVLELKGSWLPPGAVHMIRGILRFSETERDWIRDLLTDAENGRLAEGKREASPSEEA</sequence>
<gene>
    <name evidence="2" type="ORF">DFP95_11124</name>
</gene>
<dbReference type="OrthoDB" id="9808762at2"/>